<dbReference type="Proteomes" id="UP000308230">
    <property type="component" value="Unassembled WGS sequence"/>
</dbReference>
<sequence length="99" mass="11648">MPACQNCGYTWKRKETTLKMLTFKSSYRCPNCLQKQYLSAETRKRSSLYSLPFFLIIPFLAAFNIHFSVTLVIAVVYLVFYISYLPFTIKLSNENEPLW</sequence>
<keyword evidence="3" id="KW-1185">Reference proteome</keyword>
<dbReference type="AlphaFoldDB" id="A0A5R9F220"/>
<feature type="transmembrane region" description="Helical" evidence="1">
    <location>
        <begin position="53"/>
        <end position="82"/>
    </location>
</feature>
<gene>
    <name evidence="2" type="ORF">FCL54_11320</name>
</gene>
<evidence type="ECO:0000313" key="3">
    <source>
        <dbReference type="Proteomes" id="UP000308230"/>
    </source>
</evidence>
<evidence type="ECO:0008006" key="4">
    <source>
        <dbReference type="Google" id="ProtNLM"/>
    </source>
</evidence>
<proteinExistence type="predicted"/>
<accession>A0A5R9F220</accession>
<name>A0A5R9F220_9BACL</name>
<organism evidence="2 3">
    <name type="scientific">Exobacillus caeni</name>
    <dbReference type="NCBI Taxonomy" id="2574798"/>
    <lineage>
        <taxon>Bacteria</taxon>
        <taxon>Bacillati</taxon>
        <taxon>Bacillota</taxon>
        <taxon>Bacilli</taxon>
        <taxon>Bacillales</taxon>
        <taxon>Guptibacillaceae</taxon>
        <taxon>Exobacillus</taxon>
    </lineage>
</organism>
<reference evidence="2 3" key="1">
    <citation type="submission" date="2019-04" db="EMBL/GenBank/DDBJ databases">
        <title>Bacillus caeni sp. nov., a bacterium isolated from mangrove sediment.</title>
        <authorList>
            <person name="Huang H."/>
            <person name="Mo K."/>
            <person name="Hu Y."/>
        </authorList>
    </citation>
    <scope>NUCLEOTIDE SEQUENCE [LARGE SCALE GENOMIC DNA]</scope>
    <source>
        <strain evidence="2 3">HB172195</strain>
    </source>
</reference>
<dbReference type="InterPro" id="IPR026369">
    <property type="entry name" value="CxxC_20_CxxC"/>
</dbReference>
<keyword evidence="1" id="KW-0812">Transmembrane</keyword>
<keyword evidence="1" id="KW-1133">Transmembrane helix</keyword>
<dbReference type="EMBL" id="SWLG01000007">
    <property type="protein sequence ID" value="TLS37111.1"/>
    <property type="molecule type" value="Genomic_DNA"/>
</dbReference>
<evidence type="ECO:0000313" key="2">
    <source>
        <dbReference type="EMBL" id="TLS37111.1"/>
    </source>
</evidence>
<dbReference type="NCBIfam" id="TIGR04104">
    <property type="entry name" value="cxxc_20_cxxc"/>
    <property type="match status" value="1"/>
</dbReference>
<keyword evidence="1" id="KW-0472">Membrane</keyword>
<evidence type="ECO:0000256" key="1">
    <source>
        <dbReference type="SAM" id="Phobius"/>
    </source>
</evidence>
<comment type="caution">
    <text evidence="2">The sequence shown here is derived from an EMBL/GenBank/DDBJ whole genome shotgun (WGS) entry which is preliminary data.</text>
</comment>
<dbReference type="RefSeq" id="WP_138126475.1">
    <property type="nucleotide sequence ID" value="NZ_SWLG01000007.1"/>
</dbReference>
<dbReference type="OrthoDB" id="2418141at2"/>
<protein>
    <recommendedName>
        <fullName evidence="4">Cxxc_20_cxxc protein</fullName>
    </recommendedName>
</protein>